<proteinExistence type="predicted"/>
<accession>A0A060HSI9</accession>
<gene>
    <name evidence="2" type="ORF">NVIE_021440</name>
</gene>
<feature type="compositionally biased region" description="Polar residues" evidence="1">
    <location>
        <begin position="52"/>
        <end position="64"/>
    </location>
</feature>
<reference evidence="2 3" key="1">
    <citation type="journal article" date="2014" name="Int. J. Syst. Evol. Microbiol.">
        <title>Nitrososphaera viennensis gen. nov., sp. nov., an aerobic and mesophilic, ammonia-oxidizing archaeon from soil and a member of the archaeal phylum Thaumarchaeota.</title>
        <authorList>
            <person name="Stieglmeier M."/>
            <person name="Klingl A."/>
            <person name="Alves R.J."/>
            <person name="Rittmann S.K."/>
            <person name="Melcher M."/>
            <person name="Leisch N."/>
            <person name="Schleper C."/>
        </authorList>
    </citation>
    <scope>NUCLEOTIDE SEQUENCE [LARGE SCALE GENOMIC DNA]</scope>
    <source>
        <strain evidence="2">EN76</strain>
    </source>
</reference>
<dbReference type="Proteomes" id="UP000027093">
    <property type="component" value="Chromosome"/>
</dbReference>
<dbReference type="GeneID" id="74947385"/>
<dbReference type="EMBL" id="CP007536">
    <property type="protein sequence ID" value="AIC16406.1"/>
    <property type="molecule type" value="Genomic_DNA"/>
</dbReference>
<feature type="region of interest" description="Disordered" evidence="1">
    <location>
        <begin position="38"/>
        <end position="67"/>
    </location>
</feature>
<name>A0A060HSI9_9ARCH</name>
<evidence type="ECO:0000313" key="2">
    <source>
        <dbReference type="EMBL" id="AIC16406.1"/>
    </source>
</evidence>
<dbReference type="KEGG" id="nvn:NVIE_021440"/>
<dbReference type="HOGENOM" id="CLU_136580_0_0_2"/>
<keyword evidence="3" id="KW-1185">Reference proteome</keyword>
<protein>
    <submittedName>
        <fullName evidence="2">Uncharacterized protein</fullName>
    </submittedName>
</protein>
<dbReference type="RefSeq" id="WP_144239650.1">
    <property type="nucleotide sequence ID" value="NZ_CP007536.1"/>
</dbReference>
<organism evidence="2 3">
    <name type="scientific">Nitrososphaera viennensis EN76</name>
    <dbReference type="NCBI Taxonomy" id="926571"/>
    <lineage>
        <taxon>Archaea</taxon>
        <taxon>Nitrososphaerota</taxon>
        <taxon>Nitrososphaeria</taxon>
        <taxon>Nitrososphaerales</taxon>
        <taxon>Nitrososphaeraceae</taxon>
        <taxon>Nitrososphaera</taxon>
    </lineage>
</organism>
<evidence type="ECO:0000256" key="1">
    <source>
        <dbReference type="SAM" id="MobiDB-lite"/>
    </source>
</evidence>
<dbReference type="OrthoDB" id="11034at2157"/>
<dbReference type="AlphaFoldDB" id="A0A060HSI9"/>
<evidence type="ECO:0000313" key="3">
    <source>
        <dbReference type="Proteomes" id="UP000027093"/>
    </source>
</evidence>
<sequence>MKIGKAISIELDDGQRLSLSLKEAGELYLKLGNMLTDGREAGKKKSGRKSRTTFAGSSRTTVTMSDARRQEILEHLNKQVSDTPRTLTNLLKGVKYSPSQLPLIRNMVESQQSIRAKAKGKRTLYLRKRTKVAATKAAKALKGTESGTTSVGAA</sequence>